<dbReference type="SUPFAM" id="SSF55008">
    <property type="entry name" value="HMA, heavy metal-associated domain"/>
    <property type="match status" value="1"/>
</dbReference>
<dbReference type="GO" id="GO:0046872">
    <property type="term" value="F:metal ion binding"/>
    <property type="evidence" value="ECO:0007669"/>
    <property type="project" value="UniProtKB-KW"/>
</dbReference>
<keyword evidence="3" id="KW-0449">Lipoprotein</keyword>
<feature type="region of interest" description="Disordered" evidence="6">
    <location>
        <begin position="269"/>
        <end position="288"/>
    </location>
</feature>
<dbReference type="Gene3D" id="3.30.70.100">
    <property type="match status" value="1"/>
</dbReference>
<evidence type="ECO:0000256" key="6">
    <source>
        <dbReference type="SAM" id="MobiDB-lite"/>
    </source>
</evidence>
<evidence type="ECO:0000256" key="7">
    <source>
        <dbReference type="SAM" id="Phobius"/>
    </source>
</evidence>
<gene>
    <name evidence="8" type="ORF">FEM48_Zijuj01G0244100</name>
</gene>
<feature type="transmembrane region" description="Helical" evidence="7">
    <location>
        <begin position="175"/>
        <end position="195"/>
    </location>
</feature>
<dbReference type="AlphaFoldDB" id="A0A978W4G1"/>
<keyword evidence="7" id="KW-1133">Transmembrane helix</keyword>
<sequence>MSSNSYMVRITCAFKLDTKSSGWQKTMTKVLKKIGGATYSIDAEEGIAYVSGKVDPQKLLRRLVKAGKEAELCWVKTGGDQYTYGNGYYEDPRHTSYKGSDPYYWDIAHNQHGNYSYNPSMARTNAEVDQFRLQFDLSSPVNSIKVLSRCVLKLDTNSPGWHKTMIKVLTSVQGFLFYLFILLLLLLCVCVEFIWSTKIRLLILVYLLGYNCRLGVSYTIDAVQGFAYVEGKVESDVLLKIMEKAGQHADLWHIDSMYQPSTSGDHLKMQGNDDHDHGHGDVNGDKVPDKKRTNCCMM</sequence>
<keyword evidence="2" id="KW-0479">Metal-binding</keyword>
<evidence type="ECO:0000256" key="3">
    <source>
        <dbReference type="ARBA" id="ARBA00023288"/>
    </source>
</evidence>
<dbReference type="Proteomes" id="UP000813462">
    <property type="component" value="Unassembled WGS sequence"/>
</dbReference>
<dbReference type="PANTHER" id="PTHR45868">
    <property type="entry name" value="HEAVY METAL-ASSOCIATED ISOPRENYLATED PLANT PROTEIN 33-RELATED"/>
    <property type="match status" value="1"/>
</dbReference>
<keyword evidence="1" id="KW-0488">Methylation</keyword>
<organism evidence="8 9">
    <name type="scientific">Ziziphus jujuba var. spinosa</name>
    <dbReference type="NCBI Taxonomy" id="714518"/>
    <lineage>
        <taxon>Eukaryota</taxon>
        <taxon>Viridiplantae</taxon>
        <taxon>Streptophyta</taxon>
        <taxon>Embryophyta</taxon>
        <taxon>Tracheophyta</taxon>
        <taxon>Spermatophyta</taxon>
        <taxon>Magnoliopsida</taxon>
        <taxon>eudicotyledons</taxon>
        <taxon>Gunneridae</taxon>
        <taxon>Pentapetalae</taxon>
        <taxon>rosids</taxon>
        <taxon>fabids</taxon>
        <taxon>Rosales</taxon>
        <taxon>Rhamnaceae</taxon>
        <taxon>Paliureae</taxon>
        <taxon>Ziziphus</taxon>
    </lineage>
</organism>
<accession>A0A978W4G1</accession>
<evidence type="ECO:0000313" key="8">
    <source>
        <dbReference type="EMBL" id="KAH7546845.1"/>
    </source>
</evidence>
<evidence type="ECO:0000256" key="5">
    <source>
        <dbReference type="ARBA" id="ARBA00024045"/>
    </source>
</evidence>
<dbReference type="PANTHER" id="PTHR45868:SF22">
    <property type="entry name" value="METAL ION-BINDING PROTEIN"/>
    <property type="match status" value="1"/>
</dbReference>
<evidence type="ECO:0000313" key="9">
    <source>
        <dbReference type="Proteomes" id="UP000813462"/>
    </source>
</evidence>
<evidence type="ECO:0000256" key="4">
    <source>
        <dbReference type="ARBA" id="ARBA00023289"/>
    </source>
</evidence>
<dbReference type="EMBL" id="JAEACU010000001">
    <property type="protein sequence ID" value="KAH7546845.1"/>
    <property type="molecule type" value="Genomic_DNA"/>
</dbReference>
<keyword evidence="7" id="KW-0812">Transmembrane</keyword>
<reference evidence="8" key="1">
    <citation type="journal article" date="2021" name="Front. Plant Sci.">
        <title>Chromosome-Scale Genome Assembly for Chinese Sour Jujube and Insights Into Its Genome Evolution and Domestication Signature.</title>
        <authorList>
            <person name="Shen L.-Y."/>
            <person name="Luo H."/>
            <person name="Wang X.-L."/>
            <person name="Wang X.-M."/>
            <person name="Qiu X.-J."/>
            <person name="Liu H."/>
            <person name="Zhou S.-S."/>
            <person name="Jia K.-H."/>
            <person name="Nie S."/>
            <person name="Bao Y.-T."/>
            <person name="Zhang R.-G."/>
            <person name="Yun Q.-Z."/>
            <person name="Chai Y.-H."/>
            <person name="Lu J.-Y."/>
            <person name="Li Y."/>
            <person name="Zhao S.-W."/>
            <person name="Mao J.-F."/>
            <person name="Jia S.-G."/>
            <person name="Mao Y.-M."/>
        </authorList>
    </citation>
    <scope>NUCLEOTIDE SEQUENCE</scope>
    <source>
        <strain evidence="8">AT0</strain>
        <tissue evidence="8">Leaf</tissue>
    </source>
</reference>
<dbReference type="InterPro" id="IPR036163">
    <property type="entry name" value="HMA_dom_sf"/>
</dbReference>
<evidence type="ECO:0000256" key="1">
    <source>
        <dbReference type="ARBA" id="ARBA00022481"/>
    </source>
</evidence>
<evidence type="ECO:0000256" key="2">
    <source>
        <dbReference type="ARBA" id="ARBA00022723"/>
    </source>
</evidence>
<name>A0A978W4G1_ZIZJJ</name>
<comment type="caution">
    <text evidence="8">The sequence shown here is derived from an EMBL/GenBank/DDBJ whole genome shotgun (WGS) entry which is preliminary data.</text>
</comment>
<comment type="similarity">
    <text evidence="5">Belongs to the HIPP family.</text>
</comment>
<keyword evidence="4" id="KW-0636">Prenylation</keyword>
<keyword evidence="7" id="KW-0472">Membrane</keyword>
<proteinExistence type="inferred from homology"/>
<protein>
    <submittedName>
        <fullName evidence="8">Uncharacterized protein</fullName>
    </submittedName>
</protein>